<dbReference type="EMBL" id="MGIS01000008">
    <property type="protein sequence ID" value="OGM93710.1"/>
    <property type="molecule type" value="Genomic_DNA"/>
</dbReference>
<dbReference type="Pfam" id="PF10049">
    <property type="entry name" value="DUF2283"/>
    <property type="match status" value="1"/>
</dbReference>
<organism evidence="1 2">
    <name type="scientific">Candidatus Wolfebacteria bacterium RIFCSPLOWO2_01_FULL_47_17b</name>
    <dbReference type="NCBI Taxonomy" id="1802558"/>
    <lineage>
        <taxon>Bacteria</taxon>
        <taxon>Candidatus Wolfeibacteriota</taxon>
    </lineage>
</organism>
<dbReference type="PANTHER" id="PTHR37029">
    <property type="entry name" value="SSR1768 PROTEIN"/>
    <property type="match status" value="1"/>
</dbReference>
<dbReference type="PANTHER" id="PTHR37029:SF1">
    <property type="entry name" value="SSR1768 PROTEIN"/>
    <property type="match status" value="1"/>
</dbReference>
<evidence type="ECO:0000313" key="1">
    <source>
        <dbReference type="EMBL" id="OGM93710.1"/>
    </source>
</evidence>
<dbReference type="InterPro" id="IPR019270">
    <property type="entry name" value="DUF2283"/>
</dbReference>
<evidence type="ECO:0008006" key="3">
    <source>
        <dbReference type="Google" id="ProtNLM"/>
    </source>
</evidence>
<name>A0A1F8DYY1_9BACT</name>
<protein>
    <recommendedName>
        <fullName evidence="3">DUF2283 domain-containing protein</fullName>
    </recommendedName>
</protein>
<sequence>MRLQYDKSADALYIYLGKGRIRKTIKAGKNILVDLDKGGRVIGVEFYQISRSVPAKALRSVSVELPVGV</sequence>
<dbReference type="AlphaFoldDB" id="A0A1F8DYY1"/>
<gene>
    <name evidence="1" type="ORF">A2935_01660</name>
</gene>
<reference evidence="1 2" key="1">
    <citation type="journal article" date="2016" name="Nat. Commun.">
        <title>Thousands of microbial genomes shed light on interconnected biogeochemical processes in an aquifer system.</title>
        <authorList>
            <person name="Anantharaman K."/>
            <person name="Brown C.T."/>
            <person name="Hug L.A."/>
            <person name="Sharon I."/>
            <person name="Castelle C.J."/>
            <person name="Probst A.J."/>
            <person name="Thomas B.C."/>
            <person name="Singh A."/>
            <person name="Wilkins M.J."/>
            <person name="Karaoz U."/>
            <person name="Brodie E.L."/>
            <person name="Williams K.H."/>
            <person name="Hubbard S.S."/>
            <person name="Banfield J.F."/>
        </authorList>
    </citation>
    <scope>NUCLEOTIDE SEQUENCE [LARGE SCALE GENOMIC DNA]</scope>
</reference>
<comment type="caution">
    <text evidence="1">The sequence shown here is derived from an EMBL/GenBank/DDBJ whole genome shotgun (WGS) entry which is preliminary data.</text>
</comment>
<evidence type="ECO:0000313" key="2">
    <source>
        <dbReference type="Proteomes" id="UP000177011"/>
    </source>
</evidence>
<proteinExistence type="predicted"/>
<accession>A0A1F8DYY1</accession>
<dbReference type="Proteomes" id="UP000177011">
    <property type="component" value="Unassembled WGS sequence"/>
</dbReference>